<evidence type="ECO:0000313" key="3">
    <source>
        <dbReference type="Proteomes" id="UP000053105"/>
    </source>
</evidence>
<organism evidence="2 3">
    <name type="scientific">Melipona quadrifasciata</name>
    <dbReference type="NCBI Taxonomy" id="166423"/>
    <lineage>
        <taxon>Eukaryota</taxon>
        <taxon>Metazoa</taxon>
        <taxon>Ecdysozoa</taxon>
        <taxon>Arthropoda</taxon>
        <taxon>Hexapoda</taxon>
        <taxon>Insecta</taxon>
        <taxon>Pterygota</taxon>
        <taxon>Neoptera</taxon>
        <taxon>Endopterygota</taxon>
        <taxon>Hymenoptera</taxon>
        <taxon>Apocrita</taxon>
        <taxon>Aculeata</taxon>
        <taxon>Apoidea</taxon>
        <taxon>Anthophila</taxon>
        <taxon>Apidae</taxon>
        <taxon>Melipona</taxon>
    </lineage>
</organism>
<evidence type="ECO:0000313" key="2">
    <source>
        <dbReference type="EMBL" id="KOX80767.1"/>
    </source>
</evidence>
<dbReference type="OrthoDB" id="10032414at2759"/>
<accession>A0A0M9AAV8</accession>
<gene>
    <name evidence="2" type="ORF">WN51_03829</name>
</gene>
<name>A0A0M9AAV8_9HYME</name>
<dbReference type="Gene3D" id="1.10.10.1450">
    <property type="match status" value="1"/>
</dbReference>
<keyword evidence="3" id="KW-1185">Reference proteome</keyword>
<dbReference type="EMBL" id="KQ435697">
    <property type="protein sequence ID" value="KOX80767.1"/>
    <property type="molecule type" value="Genomic_DNA"/>
</dbReference>
<protein>
    <recommendedName>
        <fullName evidence="1">Mos1 transposase HTH domain-containing protein</fullName>
    </recommendedName>
</protein>
<dbReference type="Proteomes" id="UP000053105">
    <property type="component" value="Unassembled WGS sequence"/>
</dbReference>
<dbReference type="InterPro" id="IPR041426">
    <property type="entry name" value="Mos1_HTH"/>
</dbReference>
<proteinExistence type="predicted"/>
<sequence>MENKMKHFWHILLFYYRKGKNAVRTRKKLREVYMEIWLSFINTQKFEQLHRIKDTLFEK</sequence>
<reference evidence="2 3" key="1">
    <citation type="submission" date="2015-07" db="EMBL/GenBank/DDBJ databases">
        <title>The genome of Melipona quadrifasciata.</title>
        <authorList>
            <person name="Pan H."/>
            <person name="Kapheim K."/>
        </authorList>
    </citation>
    <scope>NUCLEOTIDE SEQUENCE [LARGE SCALE GENOMIC DNA]</scope>
    <source>
        <strain evidence="2">0111107301</strain>
        <tissue evidence="2">Whole body</tissue>
    </source>
</reference>
<dbReference type="Pfam" id="PF17906">
    <property type="entry name" value="HTH_48"/>
    <property type="match status" value="1"/>
</dbReference>
<feature type="domain" description="Mos1 transposase HTH" evidence="1">
    <location>
        <begin position="6"/>
        <end position="35"/>
    </location>
</feature>
<dbReference type="AlphaFoldDB" id="A0A0M9AAV8"/>
<evidence type="ECO:0000259" key="1">
    <source>
        <dbReference type="Pfam" id="PF17906"/>
    </source>
</evidence>